<feature type="domain" description="Conjugative transposon TraM C-terminal" evidence="3">
    <location>
        <begin position="424"/>
        <end position="577"/>
    </location>
</feature>
<feature type="transmembrane region" description="Helical" evidence="2">
    <location>
        <begin position="157"/>
        <end position="175"/>
    </location>
</feature>
<dbReference type="Proteomes" id="UP001232063">
    <property type="component" value="Unassembled WGS sequence"/>
</dbReference>
<feature type="compositionally biased region" description="Polar residues" evidence="1">
    <location>
        <begin position="316"/>
        <end position="333"/>
    </location>
</feature>
<feature type="compositionally biased region" description="Polar residues" evidence="1">
    <location>
        <begin position="14"/>
        <end position="33"/>
    </location>
</feature>
<gene>
    <name evidence="4" type="primary">traM</name>
    <name evidence="4" type="ORF">QNI22_31535</name>
</gene>
<feature type="compositionally biased region" description="Polar residues" evidence="1">
    <location>
        <begin position="256"/>
        <end position="269"/>
    </location>
</feature>
<protein>
    <submittedName>
        <fullName evidence="4">Conjugative transposon protein TraM</fullName>
    </submittedName>
</protein>
<keyword evidence="2" id="KW-0472">Membrane</keyword>
<evidence type="ECO:0000313" key="5">
    <source>
        <dbReference type="Proteomes" id="UP001232063"/>
    </source>
</evidence>
<keyword evidence="2" id="KW-0812">Transmembrane</keyword>
<feature type="compositionally biased region" description="Basic and acidic residues" evidence="1">
    <location>
        <begin position="1"/>
        <end position="13"/>
    </location>
</feature>
<feature type="compositionally biased region" description="Polar residues" evidence="1">
    <location>
        <begin position="351"/>
        <end position="397"/>
    </location>
</feature>
<dbReference type="Pfam" id="PF12508">
    <property type="entry name" value="Transposon_TraM"/>
    <property type="match status" value="1"/>
</dbReference>
<reference evidence="4" key="1">
    <citation type="submission" date="2023-05" db="EMBL/GenBank/DDBJ databases">
        <authorList>
            <person name="Zhang X."/>
        </authorList>
    </citation>
    <scope>NUCLEOTIDE SEQUENCE</scope>
    <source>
        <strain evidence="4">BD1B2-1</strain>
    </source>
</reference>
<feature type="compositionally biased region" description="Low complexity" evidence="1">
    <location>
        <begin position="97"/>
        <end position="107"/>
    </location>
</feature>
<feature type="region of interest" description="Disordered" evidence="1">
    <location>
        <begin position="1"/>
        <end position="78"/>
    </location>
</feature>
<comment type="caution">
    <text evidence="4">The sequence shown here is derived from an EMBL/GenBank/DDBJ whole genome shotgun (WGS) entry which is preliminary data.</text>
</comment>
<accession>A0AAE3UIC7</accession>
<dbReference type="AlphaFoldDB" id="A0AAE3UIC7"/>
<proteinExistence type="predicted"/>
<evidence type="ECO:0000313" key="4">
    <source>
        <dbReference type="EMBL" id="MDJ1505231.1"/>
    </source>
</evidence>
<keyword evidence="5" id="KW-1185">Reference proteome</keyword>
<evidence type="ECO:0000259" key="3">
    <source>
        <dbReference type="Pfam" id="PF12508"/>
    </source>
</evidence>
<feature type="region of interest" description="Disordered" evidence="1">
    <location>
        <begin position="90"/>
        <end position="129"/>
    </location>
</feature>
<keyword evidence="2" id="KW-1133">Transmembrane helix</keyword>
<sequence length="583" mass="63970">MSDKEQVTKEHITNSESDSPEYSQQETPNPKSMTEQTTDEFRETETDDENDWNDSERNTHGQNNDASKNNISEPNYGSLVSGVSASKAGATAQSPVKTSSSLSQTTQKQEKATGLPLGNKSKKEGAPTTNFFKKVPLTERLNKMDKRNKAKIRKTKLLIYGIGALTLVLLAGYFTQKIRSMVAASTTGIRTPDRHVRLDSTSTKLDSQSRIYETEEKNRYQDSLRQAMDDAALGHIVMDWQRLYDIRDKKKKDQQTEQPNELSQNGSLSEMDTLSLLISSLSPQSDSVRSIKEGEGSIYDRNRAMLSANESKSEKNNASMPNAVKSSSESTRISHPKIASVTDKGAPVSKRSASYRSNQTTRSETAYQGNKSDNNPFNTISAASDQTDQNLSRNSVSKTKKRAVSNAKAEKEIAEKDVAENVIVRAVVHGNHKVKSGSKVAFRLLEGINWEGMYFEKNTILIGMADFGNGRISFSNFRSKSLSASTSASVHSVALPINCYDTDMIAGISVQDQSAVETEARRAGSSAVSDAANDLSYNIPYGAVARAASTLTRGVSGGKKRNREMYIDLADNYPVLLELVPSN</sequence>
<dbReference type="RefSeq" id="WP_314517113.1">
    <property type="nucleotide sequence ID" value="NZ_JASJOU010000015.1"/>
</dbReference>
<evidence type="ECO:0000256" key="2">
    <source>
        <dbReference type="SAM" id="Phobius"/>
    </source>
</evidence>
<organism evidence="4 5">
    <name type="scientific">Xanthocytophaga agilis</name>
    <dbReference type="NCBI Taxonomy" id="3048010"/>
    <lineage>
        <taxon>Bacteria</taxon>
        <taxon>Pseudomonadati</taxon>
        <taxon>Bacteroidota</taxon>
        <taxon>Cytophagia</taxon>
        <taxon>Cytophagales</taxon>
        <taxon>Rhodocytophagaceae</taxon>
        <taxon>Xanthocytophaga</taxon>
    </lineage>
</organism>
<dbReference type="InterPro" id="IPR055407">
    <property type="entry name" value="TraM_C"/>
</dbReference>
<feature type="region of interest" description="Disordered" evidence="1">
    <location>
        <begin position="308"/>
        <end position="403"/>
    </location>
</feature>
<evidence type="ECO:0000256" key="1">
    <source>
        <dbReference type="SAM" id="MobiDB-lite"/>
    </source>
</evidence>
<name>A0AAE3UIC7_9BACT</name>
<feature type="region of interest" description="Disordered" evidence="1">
    <location>
        <begin position="250"/>
        <end position="269"/>
    </location>
</feature>
<dbReference type="EMBL" id="JASJOU010000015">
    <property type="protein sequence ID" value="MDJ1505231.1"/>
    <property type="molecule type" value="Genomic_DNA"/>
</dbReference>
<feature type="compositionally biased region" description="Polar residues" evidence="1">
    <location>
        <begin position="60"/>
        <end position="75"/>
    </location>
</feature>